<feature type="region of interest" description="Disordered" evidence="1">
    <location>
        <begin position="74"/>
        <end position="129"/>
    </location>
</feature>
<sequence length="329" mass="36138">MPDTVLEVHMEEPATSISTITTALAELQATVQAALAEIRSAPSPSPTPPAPLSREDMAELCKDVAMALSREFRVTPKTPSSPSARYSVRTVSPAYSSQDETKDHHHIDISESSNRSSMIPSGAATQRYDTNKRLSKLERMFPELTPSAHLTTNPNNAVNLTRSNSSSSNHQRTSSDSIRISPFLARTLTKAKQGSVNSQFALAEAYKNGTDGLAQNDESALEWYTEAATRGHVVAQVTVGDYYNEGFVVKKDFSRALEWYMRAAKQGDVTAQSHVGFYYRMGQGVKVDKAKAMEWFLKAARGGSQYARVHCASLKAEGYGRPYSEINKF</sequence>
<reference evidence="2" key="1">
    <citation type="submission" date="2021-06" db="EMBL/GenBank/DDBJ databases">
        <title>Genome Sequence of Mortierella hyaline Strain SCG-10, a Cold-Adapted, Nitrate-Reducing Fungus Isolated from Soil in Minnesota, USA.</title>
        <authorList>
            <person name="Aldossari N."/>
        </authorList>
    </citation>
    <scope>NUCLEOTIDE SEQUENCE</scope>
    <source>
        <strain evidence="2">SCG-10</strain>
    </source>
</reference>
<evidence type="ECO:0000313" key="2">
    <source>
        <dbReference type="EMBL" id="KAG9065894.1"/>
    </source>
</evidence>
<dbReference type="Pfam" id="PF08238">
    <property type="entry name" value="Sel1"/>
    <property type="match status" value="3"/>
</dbReference>
<feature type="compositionally biased region" description="Polar residues" evidence="1">
    <location>
        <begin position="77"/>
        <end position="98"/>
    </location>
</feature>
<dbReference type="Proteomes" id="UP000707451">
    <property type="component" value="Unassembled WGS sequence"/>
</dbReference>
<keyword evidence="3" id="KW-1185">Reference proteome</keyword>
<feature type="region of interest" description="Disordered" evidence="1">
    <location>
        <begin position="146"/>
        <end position="176"/>
    </location>
</feature>
<evidence type="ECO:0000256" key="1">
    <source>
        <dbReference type="SAM" id="MobiDB-lite"/>
    </source>
</evidence>
<feature type="compositionally biased region" description="Low complexity" evidence="1">
    <location>
        <begin position="161"/>
        <end position="176"/>
    </location>
</feature>
<feature type="compositionally biased region" description="Basic and acidic residues" evidence="1">
    <location>
        <begin position="99"/>
        <end position="109"/>
    </location>
</feature>
<name>A0A9P7XTZ4_9FUNG</name>
<dbReference type="OrthoDB" id="2432706at2759"/>
<comment type="caution">
    <text evidence="2">The sequence shown here is derived from an EMBL/GenBank/DDBJ whole genome shotgun (WGS) entry which is preliminary data.</text>
</comment>
<proteinExistence type="predicted"/>
<dbReference type="InterPro" id="IPR011990">
    <property type="entry name" value="TPR-like_helical_dom_sf"/>
</dbReference>
<protein>
    <recommendedName>
        <fullName evidence="4">HCP-like protein</fullName>
    </recommendedName>
</protein>
<dbReference type="PANTHER" id="PTHR43628:SF1">
    <property type="entry name" value="CHITIN SYNTHASE REGULATORY FACTOR 2-RELATED"/>
    <property type="match status" value="1"/>
</dbReference>
<evidence type="ECO:0000313" key="3">
    <source>
        <dbReference type="Proteomes" id="UP000707451"/>
    </source>
</evidence>
<dbReference type="SUPFAM" id="SSF81901">
    <property type="entry name" value="HCP-like"/>
    <property type="match status" value="1"/>
</dbReference>
<gene>
    <name evidence="2" type="ORF">KI688_002191</name>
</gene>
<feature type="compositionally biased region" description="Polar residues" evidence="1">
    <location>
        <begin position="110"/>
        <end position="128"/>
    </location>
</feature>
<organism evidence="2 3">
    <name type="scientific">Linnemannia hyalina</name>
    <dbReference type="NCBI Taxonomy" id="64524"/>
    <lineage>
        <taxon>Eukaryota</taxon>
        <taxon>Fungi</taxon>
        <taxon>Fungi incertae sedis</taxon>
        <taxon>Mucoromycota</taxon>
        <taxon>Mortierellomycotina</taxon>
        <taxon>Mortierellomycetes</taxon>
        <taxon>Mortierellales</taxon>
        <taxon>Mortierellaceae</taxon>
        <taxon>Linnemannia</taxon>
    </lineage>
</organism>
<dbReference type="EMBL" id="JAHRHY010000011">
    <property type="protein sequence ID" value="KAG9065894.1"/>
    <property type="molecule type" value="Genomic_DNA"/>
</dbReference>
<evidence type="ECO:0008006" key="4">
    <source>
        <dbReference type="Google" id="ProtNLM"/>
    </source>
</evidence>
<accession>A0A9P7XTZ4</accession>
<dbReference type="AlphaFoldDB" id="A0A9P7XTZ4"/>
<dbReference type="Gene3D" id="1.25.40.10">
    <property type="entry name" value="Tetratricopeptide repeat domain"/>
    <property type="match status" value="1"/>
</dbReference>
<dbReference type="SMART" id="SM00671">
    <property type="entry name" value="SEL1"/>
    <property type="match status" value="3"/>
</dbReference>
<dbReference type="PANTHER" id="PTHR43628">
    <property type="entry name" value="ACTIVATOR OF C KINASE PROTEIN 1-RELATED"/>
    <property type="match status" value="1"/>
</dbReference>
<feature type="compositionally biased region" description="Polar residues" evidence="1">
    <location>
        <begin position="148"/>
        <end position="160"/>
    </location>
</feature>
<dbReference type="InterPro" id="IPR052945">
    <property type="entry name" value="Mitotic_Regulator"/>
</dbReference>
<dbReference type="InterPro" id="IPR006597">
    <property type="entry name" value="Sel1-like"/>
</dbReference>